<evidence type="ECO:0000313" key="2">
    <source>
        <dbReference type="EnsemblProtists" id="EKX37514"/>
    </source>
</evidence>
<dbReference type="HOGENOM" id="CLU_1386522_0_0_1"/>
<dbReference type="PaxDb" id="55529-EKX37514"/>
<dbReference type="Proteomes" id="UP000011087">
    <property type="component" value="Unassembled WGS sequence"/>
</dbReference>
<keyword evidence="3" id="KW-1185">Reference proteome</keyword>
<accession>L1INP8</accession>
<dbReference type="EMBL" id="JH993058">
    <property type="protein sequence ID" value="EKX37514.1"/>
    <property type="molecule type" value="Genomic_DNA"/>
</dbReference>
<dbReference type="AlphaFoldDB" id="L1INP8"/>
<evidence type="ECO:0000313" key="3">
    <source>
        <dbReference type="Proteomes" id="UP000011087"/>
    </source>
</evidence>
<proteinExistence type="predicted"/>
<dbReference type="GeneID" id="17294289"/>
<reference evidence="2" key="3">
    <citation type="submission" date="2015-06" db="UniProtKB">
        <authorList>
            <consortium name="EnsemblProtists"/>
        </authorList>
    </citation>
    <scope>IDENTIFICATION</scope>
</reference>
<dbReference type="RefSeq" id="XP_005824494.1">
    <property type="nucleotide sequence ID" value="XM_005824437.1"/>
</dbReference>
<protein>
    <submittedName>
        <fullName evidence="1 2">Uncharacterized protein</fullName>
    </submittedName>
</protein>
<evidence type="ECO:0000313" key="1">
    <source>
        <dbReference type="EMBL" id="EKX37514.1"/>
    </source>
</evidence>
<sequence>MTECLRPQVLPDVDYIEDDYDEDQNDYSTNEGYHAFDTQANLGVNNKVIELLTNPQLCREKMLKILKTLKKESLKNFAGLSCMPLNDVVVDEYGDVNWDQNHKYVDSMPWKPEPPTSIGLYHAFDRNFVNDVLEHKLFIVVDGGLPNAVDEFYNLMLDAAKETTTKDICESEEVNWLRKASQRARLKIIKMVAMSSA</sequence>
<organism evidence="1">
    <name type="scientific">Guillardia theta (strain CCMP2712)</name>
    <name type="common">Cryptophyte</name>
    <dbReference type="NCBI Taxonomy" id="905079"/>
    <lineage>
        <taxon>Eukaryota</taxon>
        <taxon>Cryptophyceae</taxon>
        <taxon>Pyrenomonadales</taxon>
        <taxon>Geminigeraceae</taxon>
        <taxon>Guillardia</taxon>
    </lineage>
</organism>
<reference evidence="3" key="2">
    <citation type="submission" date="2012-11" db="EMBL/GenBank/DDBJ databases">
        <authorList>
            <person name="Kuo A."/>
            <person name="Curtis B.A."/>
            <person name="Tanifuji G."/>
            <person name="Burki F."/>
            <person name="Gruber A."/>
            <person name="Irimia M."/>
            <person name="Maruyama S."/>
            <person name="Arias M.C."/>
            <person name="Ball S.G."/>
            <person name="Gile G.H."/>
            <person name="Hirakawa Y."/>
            <person name="Hopkins J.F."/>
            <person name="Rensing S.A."/>
            <person name="Schmutz J."/>
            <person name="Symeonidi A."/>
            <person name="Elias M."/>
            <person name="Eveleigh R.J."/>
            <person name="Herman E.K."/>
            <person name="Klute M.J."/>
            <person name="Nakayama T."/>
            <person name="Obornik M."/>
            <person name="Reyes-Prieto A."/>
            <person name="Armbrust E.V."/>
            <person name="Aves S.J."/>
            <person name="Beiko R.G."/>
            <person name="Coutinho P."/>
            <person name="Dacks J.B."/>
            <person name="Durnford D.G."/>
            <person name="Fast N.M."/>
            <person name="Green B.R."/>
            <person name="Grisdale C."/>
            <person name="Hempe F."/>
            <person name="Henrissat B."/>
            <person name="Hoppner M.P."/>
            <person name="Ishida K.-I."/>
            <person name="Kim E."/>
            <person name="Koreny L."/>
            <person name="Kroth P.G."/>
            <person name="Liu Y."/>
            <person name="Malik S.-B."/>
            <person name="Maier U.G."/>
            <person name="McRose D."/>
            <person name="Mock T."/>
            <person name="Neilson J.A."/>
            <person name="Onodera N.T."/>
            <person name="Poole A.M."/>
            <person name="Pritham E.J."/>
            <person name="Richards T.A."/>
            <person name="Rocap G."/>
            <person name="Roy S.W."/>
            <person name="Sarai C."/>
            <person name="Schaack S."/>
            <person name="Shirato S."/>
            <person name="Slamovits C.H."/>
            <person name="Spencer D.F."/>
            <person name="Suzuki S."/>
            <person name="Worden A.Z."/>
            <person name="Zauner S."/>
            <person name="Barry K."/>
            <person name="Bell C."/>
            <person name="Bharti A.K."/>
            <person name="Crow J.A."/>
            <person name="Grimwood J."/>
            <person name="Kramer R."/>
            <person name="Lindquist E."/>
            <person name="Lucas S."/>
            <person name="Salamov A."/>
            <person name="McFadden G.I."/>
            <person name="Lane C.E."/>
            <person name="Keeling P.J."/>
            <person name="Gray M.W."/>
            <person name="Grigoriev I.V."/>
            <person name="Archibald J.M."/>
        </authorList>
    </citation>
    <scope>NUCLEOTIDE SEQUENCE</scope>
    <source>
        <strain evidence="3">CCMP2712</strain>
    </source>
</reference>
<gene>
    <name evidence="1" type="ORF">GUITHDRAFT_116323</name>
</gene>
<name>L1INP8_GUITC</name>
<dbReference type="KEGG" id="gtt:GUITHDRAFT_116323"/>
<reference evidence="1 3" key="1">
    <citation type="journal article" date="2012" name="Nature">
        <title>Algal genomes reveal evolutionary mosaicism and the fate of nucleomorphs.</title>
        <authorList>
            <consortium name="DOE Joint Genome Institute"/>
            <person name="Curtis B.A."/>
            <person name="Tanifuji G."/>
            <person name="Burki F."/>
            <person name="Gruber A."/>
            <person name="Irimia M."/>
            <person name="Maruyama S."/>
            <person name="Arias M.C."/>
            <person name="Ball S.G."/>
            <person name="Gile G.H."/>
            <person name="Hirakawa Y."/>
            <person name="Hopkins J.F."/>
            <person name="Kuo A."/>
            <person name="Rensing S.A."/>
            <person name="Schmutz J."/>
            <person name="Symeonidi A."/>
            <person name="Elias M."/>
            <person name="Eveleigh R.J."/>
            <person name="Herman E.K."/>
            <person name="Klute M.J."/>
            <person name="Nakayama T."/>
            <person name="Obornik M."/>
            <person name="Reyes-Prieto A."/>
            <person name="Armbrust E.V."/>
            <person name="Aves S.J."/>
            <person name="Beiko R.G."/>
            <person name="Coutinho P."/>
            <person name="Dacks J.B."/>
            <person name="Durnford D.G."/>
            <person name="Fast N.M."/>
            <person name="Green B.R."/>
            <person name="Grisdale C.J."/>
            <person name="Hempel F."/>
            <person name="Henrissat B."/>
            <person name="Hoppner M.P."/>
            <person name="Ishida K."/>
            <person name="Kim E."/>
            <person name="Koreny L."/>
            <person name="Kroth P.G."/>
            <person name="Liu Y."/>
            <person name="Malik S.B."/>
            <person name="Maier U.G."/>
            <person name="McRose D."/>
            <person name="Mock T."/>
            <person name="Neilson J.A."/>
            <person name="Onodera N.T."/>
            <person name="Poole A.M."/>
            <person name="Pritham E.J."/>
            <person name="Richards T.A."/>
            <person name="Rocap G."/>
            <person name="Roy S.W."/>
            <person name="Sarai C."/>
            <person name="Schaack S."/>
            <person name="Shirato S."/>
            <person name="Slamovits C.H."/>
            <person name="Spencer D.F."/>
            <person name="Suzuki S."/>
            <person name="Worden A.Z."/>
            <person name="Zauner S."/>
            <person name="Barry K."/>
            <person name="Bell C."/>
            <person name="Bharti A.K."/>
            <person name="Crow J.A."/>
            <person name="Grimwood J."/>
            <person name="Kramer R."/>
            <person name="Lindquist E."/>
            <person name="Lucas S."/>
            <person name="Salamov A."/>
            <person name="McFadden G.I."/>
            <person name="Lane C.E."/>
            <person name="Keeling P.J."/>
            <person name="Gray M.W."/>
            <person name="Grigoriev I.V."/>
            <person name="Archibald J.M."/>
        </authorList>
    </citation>
    <scope>NUCLEOTIDE SEQUENCE</scope>
    <source>
        <strain evidence="1 3">CCMP2712</strain>
    </source>
</reference>
<dbReference type="EnsemblProtists" id="EKX37514">
    <property type="protein sequence ID" value="EKX37514"/>
    <property type="gene ID" value="GUITHDRAFT_116323"/>
</dbReference>